<dbReference type="InterPro" id="IPR000873">
    <property type="entry name" value="AMP-dep_synth/lig_dom"/>
</dbReference>
<feature type="domain" description="Carrier" evidence="2">
    <location>
        <begin position="535"/>
        <end position="612"/>
    </location>
</feature>
<feature type="transmembrane region" description="Helical" evidence="1">
    <location>
        <begin position="911"/>
        <end position="933"/>
    </location>
</feature>
<sequence>MDGQILLSPETGAPPPFVLKSGGVDTPRWHHGERLHHLFEARVDAAPDNVAVRTAEGDITFADLDARANRLAHYLLAQGFGPGDVIALLFDRCAESYIAMLAVLKINAAYVPLDPVFPADRIAYIAGDAGVSAILTQSAFRCMARAADLPVIALDTDEPEIAQMPAHRPPTLPEVSDLAYAIYTSGSTGRPKGVPIDHAMIVNFVRVAAETYGYTPEDRVYQGLTLAFDFSVEEIWVPLLAGASLVPNQSGASLVGEDLHAFLAEQRITAMCCVPTLLATLDAGLPDLRLVIVSGEACPADIVARWHSPTRAILNAYGPTEITVTATIAWPQPDQPVTIGRPLPTYSVVILDAETGEPLPQGAVGEICIGGIGLSRGYLGRDDLTAKAFVRDRIGLQYNPSGRIYRTGDLGRIADDGQIIYMGRIDTQVKIRGYRIELAEIESVIMQIEGVRQAVVNTHTPEGSEAPELVAYFTGTASAADIAATLRQSLPPFMVPAFYEPLDAIPMLPSDKADRKALPAPTHGRIGAVDAEYAAPETRLEADLANILAGIIGQEKVSVTADFFAGLGGNSLIMARFAAEIRSKLGYAGFSLKDLYRNPNIRAFAGHLGTDGASAAPYRRTTKAQAPNLLAYWGTGLYQVLASFAYLYAGTWTTLHSISWTFRAETMLTAYAHAAVASIGTFAFFSLAPVVIKWALIGRWQPTEIKLWSLDYCQFWTVKTLTRLSPLAMAPGTPLYTLYLRLLGAKIAWSALVQCAPPVVTDLFEVGENAVIGRGVFASGYVAEDGYIRTGFVRIEAGAFVGDGSVLGINTRIGAGTELGHASAVYDGQELAEGMRYVGSPAEPCTERFQTLANGPVSGARRVIHGLLSLGMATLVVGPASIVAMHFLYAAESHVPSAGAPASLLAESTWHALPGILMGTAALFLAGVLLLLANTGIVPRLAYLFLSPDRTYPLYGRAHLALGIVQRTSNSQFLNALFGDSSYVVPFLRAVGYRFNGMLNTGTNFGMMQKHDVPYLCEFGQGTMVSDNLTMSNAEFSAGRFRLGKVVFGAKSFLGNMIIAPTGMALGDNVLLATKVHVPLNGPRQQNTGLLGSPSFAIPRDHGRKGDFARYDDPTVRTDRIRQKNRYNLASMALFLLHHWGRIAMMATLAHFMTVELGLWSASGLTLMSMAMILAALLWGVLIEKLVLGFKRMTPQYCSVYDRYFWSHERYWKLSASTELQMLNGTPFKALFWRMHGVRFGRYVFDNGLMIIEKTMCRVGDLATFNQGVLLQGHSLEDGAFQSGPIEIGDRAVLGVNSFVHYGARVGQDAKIEADSFVMKAEQTPDGALWFGNPAQEAKASLSERPRIAANSALEMPIPQQKMAI</sequence>
<organism evidence="3 4">
    <name type="scientific">Donghicola mangrovi</name>
    <dbReference type="NCBI Taxonomy" id="2729614"/>
    <lineage>
        <taxon>Bacteria</taxon>
        <taxon>Pseudomonadati</taxon>
        <taxon>Pseudomonadota</taxon>
        <taxon>Alphaproteobacteria</taxon>
        <taxon>Rhodobacterales</taxon>
        <taxon>Roseobacteraceae</taxon>
        <taxon>Donghicola</taxon>
    </lineage>
</organism>
<name>A0A850QE18_9RHOB</name>
<dbReference type="SUPFAM" id="SSF51161">
    <property type="entry name" value="Trimeric LpxA-like enzymes"/>
    <property type="match status" value="2"/>
</dbReference>
<feature type="transmembrane region" description="Helical" evidence="1">
    <location>
        <begin position="867"/>
        <end position="891"/>
    </location>
</feature>
<dbReference type="InterPro" id="IPR036736">
    <property type="entry name" value="ACP-like_sf"/>
</dbReference>
<evidence type="ECO:0000313" key="3">
    <source>
        <dbReference type="EMBL" id="NVO24389.1"/>
    </source>
</evidence>
<dbReference type="PANTHER" id="PTHR45527:SF1">
    <property type="entry name" value="FATTY ACID SYNTHASE"/>
    <property type="match status" value="1"/>
</dbReference>
<reference evidence="3 4" key="1">
    <citation type="submission" date="2020-04" db="EMBL/GenBank/DDBJ databases">
        <title>Donghicola sp., a member of the Rhodobacteraceae family isolated from mangrove forest in Thailand.</title>
        <authorList>
            <person name="Charoenyingcharoen P."/>
            <person name="Yukphan P."/>
        </authorList>
    </citation>
    <scope>NUCLEOTIDE SEQUENCE [LARGE SCALE GENOMIC DNA]</scope>
    <source>
        <strain evidence="3 4">B5-SW-15</strain>
    </source>
</reference>
<dbReference type="EMBL" id="JABCJE010000006">
    <property type="protein sequence ID" value="NVO24389.1"/>
    <property type="molecule type" value="Genomic_DNA"/>
</dbReference>
<dbReference type="Gene3D" id="3.40.50.12780">
    <property type="entry name" value="N-terminal domain of ligase-like"/>
    <property type="match status" value="1"/>
</dbReference>
<evidence type="ECO:0000256" key="1">
    <source>
        <dbReference type="SAM" id="Phobius"/>
    </source>
</evidence>
<dbReference type="SUPFAM" id="SSF56801">
    <property type="entry name" value="Acetyl-CoA synthetase-like"/>
    <property type="match status" value="1"/>
</dbReference>
<dbReference type="Pfam" id="PF14602">
    <property type="entry name" value="Hexapep_2"/>
    <property type="match status" value="1"/>
</dbReference>
<dbReference type="PANTHER" id="PTHR45527">
    <property type="entry name" value="NONRIBOSOMAL PEPTIDE SYNTHETASE"/>
    <property type="match status" value="1"/>
</dbReference>
<dbReference type="Gene3D" id="1.10.1200.10">
    <property type="entry name" value="ACP-like"/>
    <property type="match status" value="1"/>
</dbReference>
<dbReference type="RefSeq" id="WP_177158127.1">
    <property type="nucleotide sequence ID" value="NZ_JABCJE010000006.1"/>
</dbReference>
<dbReference type="FunFam" id="3.40.50.980:FF:000001">
    <property type="entry name" value="Non-ribosomal peptide synthetase"/>
    <property type="match status" value="1"/>
</dbReference>
<dbReference type="Gene3D" id="3.30.300.30">
    <property type="match status" value="1"/>
</dbReference>
<keyword evidence="1" id="KW-0812">Transmembrane</keyword>
<accession>A0A850QE18</accession>
<dbReference type="SUPFAM" id="SSF47336">
    <property type="entry name" value="ACP-like"/>
    <property type="match status" value="1"/>
</dbReference>
<dbReference type="InterPro" id="IPR010071">
    <property type="entry name" value="AA_adenyl_dom"/>
</dbReference>
<dbReference type="CDD" id="cd05930">
    <property type="entry name" value="A_NRPS"/>
    <property type="match status" value="1"/>
</dbReference>
<dbReference type="InterPro" id="IPR001451">
    <property type="entry name" value="Hexapep"/>
</dbReference>
<gene>
    <name evidence="3" type="ORF">HJ536_13565</name>
</gene>
<protein>
    <submittedName>
        <fullName evidence="3">Amino acid adenylation domain-containing protein</fullName>
    </submittedName>
</protein>
<dbReference type="Gene3D" id="2.160.10.10">
    <property type="entry name" value="Hexapeptide repeat proteins"/>
    <property type="match status" value="2"/>
</dbReference>
<feature type="transmembrane region" description="Helical" evidence="1">
    <location>
        <begin position="670"/>
        <end position="696"/>
    </location>
</feature>
<evidence type="ECO:0000313" key="4">
    <source>
        <dbReference type="Proteomes" id="UP000592216"/>
    </source>
</evidence>
<dbReference type="GO" id="GO:0031177">
    <property type="term" value="F:phosphopantetheine binding"/>
    <property type="evidence" value="ECO:0007669"/>
    <property type="project" value="TreeGrafter"/>
</dbReference>
<proteinExistence type="predicted"/>
<dbReference type="InterPro" id="IPR012728">
    <property type="entry name" value="Pls/PosA_C"/>
</dbReference>
<keyword evidence="1" id="KW-0472">Membrane</keyword>
<dbReference type="GO" id="GO:0005737">
    <property type="term" value="C:cytoplasm"/>
    <property type="evidence" value="ECO:0007669"/>
    <property type="project" value="TreeGrafter"/>
</dbReference>
<dbReference type="InterPro" id="IPR045851">
    <property type="entry name" value="AMP-bd_C_sf"/>
</dbReference>
<keyword evidence="1" id="KW-1133">Transmembrane helix</keyword>
<dbReference type="Pfam" id="PF00501">
    <property type="entry name" value="AMP-binding"/>
    <property type="match status" value="1"/>
</dbReference>
<comment type="caution">
    <text evidence="3">The sequence shown here is derived from an EMBL/GenBank/DDBJ whole genome shotgun (WGS) entry which is preliminary data.</text>
</comment>
<feature type="transmembrane region" description="Helical" evidence="1">
    <location>
        <begin position="1159"/>
        <end position="1183"/>
    </location>
</feature>
<evidence type="ECO:0000259" key="2">
    <source>
        <dbReference type="PROSITE" id="PS50075"/>
    </source>
</evidence>
<dbReference type="InterPro" id="IPR042099">
    <property type="entry name" value="ANL_N_sf"/>
</dbReference>
<dbReference type="Proteomes" id="UP000592216">
    <property type="component" value="Unassembled WGS sequence"/>
</dbReference>
<feature type="transmembrane region" description="Helical" evidence="1">
    <location>
        <begin position="629"/>
        <end position="650"/>
    </location>
</feature>
<dbReference type="NCBIfam" id="TIGR01733">
    <property type="entry name" value="AA-adenyl-dom"/>
    <property type="match status" value="1"/>
</dbReference>
<feature type="transmembrane region" description="Helical" evidence="1">
    <location>
        <begin position="1127"/>
        <end position="1153"/>
    </location>
</feature>
<dbReference type="GO" id="GO:0043041">
    <property type="term" value="P:amino acid activation for nonribosomal peptide biosynthetic process"/>
    <property type="evidence" value="ECO:0007669"/>
    <property type="project" value="TreeGrafter"/>
</dbReference>
<dbReference type="Pfam" id="PF00550">
    <property type="entry name" value="PP-binding"/>
    <property type="match status" value="1"/>
</dbReference>
<dbReference type="GO" id="GO:0044550">
    <property type="term" value="P:secondary metabolite biosynthetic process"/>
    <property type="evidence" value="ECO:0007669"/>
    <property type="project" value="TreeGrafter"/>
</dbReference>
<dbReference type="PROSITE" id="PS50075">
    <property type="entry name" value="CARRIER"/>
    <property type="match status" value="1"/>
</dbReference>
<dbReference type="FunFam" id="3.40.50.12780:FF:000012">
    <property type="entry name" value="Non-ribosomal peptide synthetase"/>
    <property type="match status" value="1"/>
</dbReference>
<dbReference type="InterPro" id="IPR009081">
    <property type="entry name" value="PP-bd_ACP"/>
</dbReference>
<dbReference type="NCBIfam" id="TIGR02353">
    <property type="entry name" value="NRPS_term_dom"/>
    <property type="match status" value="1"/>
</dbReference>
<dbReference type="InterPro" id="IPR011004">
    <property type="entry name" value="Trimer_LpxA-like_sf"/>
</dbReference>